<comment type="catalytic activity">
    <reaction evidence="10">
        <text>2 reduced [2Fe-2S]-[ferredoxin] + NADP(+) + H(+) = 2 oxidized [2Fe-2S]-[ferredoxin] + NADPH</text>
        <dbReference type="Rhea" id="RHEA:20125"/>
        <dbReference type="Rhea" id="RHEA-COMP:10000"/>
        <dbReference type="Rhea" id="RHEA-COMP:10001"/>
        <dbReference type="ChEBI" id="CHEBI:15378"/>
        <dbReference type="ChEBI" id="CHEBI:33737"/>
        <dbReference type="ChEBI" id="CHEBI:33738"/>
        <dbReference type="ChEBI" id="CHEBI:57783"/>
        <dbReference type="ChEBI" id="CHEBI:58349"/>
        <dbReference type="EC" id="1.18.1.2"/>
    </reaction>
</comment>
<dbReference type="GO" id="GO:0004324">
    <property type="term" value="F:ferredoxin-NADP+ reductase activity"/>
    <property type="evidence" value="ECO:0007669"/>
    <property type="project" value="UniProtKB-EC"/>
</dbReference>
<organism evidence="13 14">
    <name type="scientific">Gordonia asplenii</name>
    <dbReference type="NCBI Taxonomy" id="2725283"/>
    <lineage>
        <taxon>Bacteria</taxon>
        <taxon>Bacillati</taxon>
        <taxon>Actinomycetota</taxon>
        <taxon>Actinomycetes</taxon>
        <taxon>Mycobacteriales</taxon>
        <taxon>Gordoniaceae</taxon>
        <taxon>Gordonia</taxon>
    </lineage>
</organism>
<dbReference type="Gene3D" id="3.30.70.20">
    <property type="match status" value="1"/>
</dbReference>
<comment type="caution">
    <text evidence="13">The sequence shown here is derived from an EMBL/GenBank/DDBJ whole genome shotgun (WGS) entry which is preliminary data.</text>
</comment>
<keyword evidence="6" id="KW-0521">NADP</keyword>
<dbReference type="InterPro" id="IPR055275">
    <property type="entry name" value="Ferredox_Rdtase"/>
</dbReference>
<feature type="domain" description="4Fe-4S ferredoxin-type" evidence="12">
    <location>
        <begin position="36"/>
        <end position="65"/>
    </location>
</feature>
<evidence type="ECO:0000256" key="7">
    <source>
        <dbReference type="ARBA" id="ARBA00023002"/>
    </source>
</evidence>
<dbReference type="CDD" id="cd04410">
    <property type="entry name" value="DMSOR_beta-like"/>
    <property type="match status" value="1"/>
</dbReference>
<dbReference type="SUPFAM" id="SSF51971">
    <property type="entry name" value="Nucleotide-binding domain"/>
    <property type="match status" value="1"/>
</dbReference>
<dbReference type="Pfam" id="PF07992">
    <property type="entry name" value="Pyr_redox_2"/>
    <property type="match status" value="1"/>
</dbReference>
<gene>
    <name evidence="13" type="ORF">HH308_04910</name>
</gene>
<evidence type="ECO:0000256" key="10">
    <source>
        <dbReference type="ARBA" id="ARBA00047776"/>
    </source>
</evidence>
<dbReference type="PROSITE" id="PS51379">
    <property type="entry name" value="4FE4S_FER_2"/>
    <property type="match status" value="2"/>
</dbReference>
<keyword evidence="3" id="KW-0285">Flavoprotein</keyword>
<dbReference type="PRINTS" id="PR00419">
    <property type="entry name" value="ADXRDTASE"/>
</dbReference>
<dbReference type="EMBL" id="JABBNB010000004">
    <property type="protein sequence ID" value="NMO00554.1"/>
    <property type="molecule type" value="Genomic_DNA"/>
</dbReference>
<keyword evidence="4" id="KW-0479">Metal-binding</keyword>
<sequence>MFVITQSCCSDAACVAVCPVNCIHPTPEERGFGTSDILHIDPQACIDCGACADACPVDAIYPADRLGTRDKVFIDINASYYKDNADVRSGWGPVAGSMPDTYGVGSVASGPSGYGAGSAASGPSGHGAGSAASGPSGHGVVYPTIPKLREGMRVAVVGTGPSGGYALRTILDRTQARVTVIDKLPTPGGLVRAGVAPDHPSTKNVMKAFDILYRDPRVTMVTNVEIGPDVAAGQITPAELAAHFDAVFYCVGASESRRLGIAGEDLPGSTSATDLVAWYNAVPGAPAPPIRRDGSGRAVIVGTGNVALDVARILVSPPELLSTTDIADRALRILADQNVHEVVVLGRRGQAEAAYTDAEYRALQSIPGVEIVVCDDPSADVELAAPADPANRRIVFLFHSTPTRITGDGVVQQISVTTGERSHDIAADLVVRSIGYRSVPIDGLPFDAANGIFPNERGRLLDDAGTVLPGQYVIGWAKRGPSGGIGTNKLDAITTVEEFLDDAVAGKVPAPQAPSSVFAALLKARTSKVIGYRGMRSIDRAERARGARQGRPRVKFVEVGEMVKAAGRRKR</sequence>
<evidence type="ECO:0000313" key="14">
    <source>
        <dbReference type="Proteomes" id="UP000550729"/>
    </source>
</evidence>
<dbReference type="InterPro" id="IPR017900">
    <property type="entry name" value="4Fe4S_Fe_S_CS"/>
</dbReference>
<evidence type="ECO:0000313" key="13">
    <source>
        <dbReference type="EMBL" id="NMO00554.1"/>
    </source>
</evidence>
<dbReference type="InterPro" id="IPR017896">
    <property type="entry name" value="4Fe4S_Fe-S-bd"/>
</dbReference>
<keyword evidence="14" id="KW-1185">Reference proteome</keyword>
<proteinExistence type="predicted"/>
<dbReference type="Proteomes" id="UP000550729">
    <property type="component" value="Unassembled WGS sequence"/>
</dbReference>
<dbReference type="RefSeq" id="WP_170193068.1">
    <property type="nucleotide sequence ID" value="NZ_JABBNB010000004.1"/>
</dbReference>
<evidence type="ECO:0000256" key="11">
    <source>
        <dbReference type="SAM" id="MobiDB-lite"/>
    </source>
</evidence>
<keyword evidence="7" id="KW-0560">Oxidoreductase</keyword>
<keyword evidence="8" id="KW-0408">Iron</keyword>
<accession>A0A848KND0</accession>
<dbReference type="SUPFAM" id="SSF54862">
    <property type="entry name" value="4Fe-4S ferredoxins"/>
    <property type="match status" value="1"/>
</dbReference>
<evidence type="ECO:0000256" key="3">
    <source>
        <dbReference type="ARBA" id="ARBA00022630"/>
    </source>
</evidence>
<reference evidence="13 14" key="1">
    <citation type="submission" date="2020-04" db="EMBL/GenBank/DDBJ databases">
        <title>Gordonia sp. nov. TBRC 11910.</title>
        <authorList>
            <person name="Suriyachadkun C."/>
        </authorList>
    </citation>
    <scope>NUCLEOTIDE SEQUENCE [LARGE SCALE GENOMIC DNA]</scope>
    <source>
        <strain evidence="13 14">TBRC 11910</strain>
    </source>
</reference>
<dbReference type="PROSITE" id="PS00198">
    <property type="entry name" value="4FE4S_FER_1"/>
    <property type="match status" value="1"/>
</dbReference>
<dbReference type="InterPro" id="IPR036188">
    <property type="entry name" value="FAD/NAD-bd_sf"/>
</dbReference>
<evidence type="ECO:0000256" key="4">
    <source>
        <dbReference type="ARBA" id="ARBA00022723"/>
    </source>
</evidence>
<dbReference type="AlphaFoldDB" id="A0A848KND0"/>
<keyword evidence="5" id="KW-0274">FAD</keyword>
<keyword evidence="9" id="KW-0411">Iron-sulfur</keyword>
<dbReference type="Pfam" id="PF00037">
    <property type="entry name" value="Fer4"/>
    <property type="match status" value="1"/>
</dbReference>
<dbReference type="Gene3D" id="3.40.50.720">
    <property type="entry name" value="NAD(P)-binding Rossmann-like Domain"/>
    <property type="match status" value="1"/>
</dbReference>
<protein>
    <recommendedName>
        <fullName evidence="2">ferredoxin--NADP(+) reductase</fullName>
        <ecNumber evidence="2">1.18.1.2</ecNumber>
    </recommendedName>
</protein>
<dbReference type="GO" id="GO:0051536">
    <property type="term" value="F:iron-sulfur cluster binding"/>
    <property type="evidence" value="ECO:0007669"/>
    <property type="project" value="UniProtKB-KW"/>
</dbReference>
<evidence type="ECO:0000256" key="6">
    <source>
        <dbReference type="ARBA" id="ARBA00022857"/>
    </source>
</evidence>
<dbReference type="Gene3D" id="3.50.50.60">
    <property type="entry name" value="FAD/NAD(P)-binding domain"/>
    <property type="match status" value="1"/>
</dbReference>
<feature type="domain" description="4Fe-4S ferredoxin-type" evidence="12">
    <location>
        <begin position="1"/>
        <end position="28"/>
    </location>
</feature>
<evidence type="ECO:0000259" key="12">
    <source>
        <dbReference type="PROSITE" id="PS51379"/>
    </source>
</evidence>
<dbReference type="EC" id="1.18.1.2" evidence="2"/>
<dbReference type="GO" id="GO:0046872">
    <property type="term" value="F:metal ion binding"/>
    <property type="evidence" value="ECO:0007669"/>
    <property type="project" value="UniProtKB-KW"/>
</dbReference>
<evidence type="ECO:0000256" key="8">
    <source>
        <dbReference type="ARBA" id="ARBA00023004"/>
    </source>
</evidence>
<dbReference type="PANTHER" id="PTHR48467:SF1">
    <property type="entry name" value="GLUTAMATE SYNTHASE 1 [NADH], CHLOROPLASTIC-LIKE"/>
    <property type="match status" value="1"/>
</dbReference>
<comment type="cofactor">
    <cofactor evidence="1">
        <name>FAD</name>
        <dbReference type="ChEBI" id="CHEBI:57692"/>
    </cofactor>
</comment>
<dbReference type="PANTHER" id="PTHR48467">
    <property type="entry name" value="GLUTAMATE SYNTHASE 1 [NADH], CHLOROPLASTIC-LIKE"/>
    <property type="match status" value="1"/>
</dbReference>
<evidence type="ECO:0000256" key="5">
    <source>
        <dbReference type="ARBA" id="ARBA00022827"/>
    </source>
</evidence>
<evidence type="ECO:0000256" key="2">
    <source>
        <dbReference type="ARBA" id="ARBA00013223"/>
    </source>
</evidence>
<evidence type="ECO:0000256" key="9">
    <source>
        <dbReference type="ARBA" id="ARBA00023014"/>
    </source>
</evidence>
<evidence type="ECO:0000256" key="1">
    <source>
        <dbReference type="ARBA" id="ARBA00001974"/>
    </source>
</evidence>
<feature type="region of interest" description="Disordered" evidence="11">
    <location>
        <begin position="114"/>
        <end position="136"/>
    </location>
</feature>
<name>A0A848KND0_9ACTN</name>
<dbReference type="InterPro" id="IPR023753">
    <property type="entry name" value="FAD/NAD-binding_dom"/>
</dbReference>